<evidence type="ECO:0000313" key="9">
    <source>
        <dbReference type="Proteomes" id="UP001610334"/>
    </source>
</evidence>
<reference evidence="8 9" key="1">
    <citation type="submission" date="2024-07" db="EMBL/GenBank/DDBJ databases">
        <title>Section-level genome sequencing and comparative genomics of Aspergillus sections Usti and Cavernicolus.</title>
        <authorList>
            <consortium name="Lawrence Berkeley National Laboratory"/>
            <person name="Nybo J.L."/>
            <person name="Vesth T.C."/>
            <person name="Theobald S."/>
            <person name="Frisvad J.C."/>
            <person name="Larsen T.O."/>
            <person name="Kjaerboelling I."/>
            <person name="Rothschild-Mancinelli K."/>
            <person name="Lyhne E.K."/>
            <person name="Kogle M.E."/>
            <person name="Barry K."/>
            <person name="Clum A."/>
            <person name="Na H."/>
            <person name="Ledsgaard L."/>
            <person name="Lin J."/>
            <person name="Lipzen A."/>
            <person name="Kuo A."/>
            <person name="Riley R."/>
            <person name="Mondo S."/>
            <person name="Labutti K."/>
            <person name="Haridas S."/>
            <person name="Pangalinan J."/>
            <person name="Salamov A.A."/>
            <person name="Simmons B.A."/>
            <person name="Magnuson J.K."/>
            <person name="Chen J."/>
            <person name="Drula E."/>
            <person name="Henrissat B."/>
            <person name="Wiebenga A."/>
            <person name="Lubbers R.J."/>
            <person name="Gomes A.C."/>
            <person name="Makela M.R."/>
            <person name="Stajich J."/>
            <person name="Grigoriev I.V."/>
            <person name="Mortensen U.H."/>
            <person name="De Vries R.P."/>
            <person name="Baker S.E."/>
            <person name="Andersen M.R."/>
        </authorList>
    </citation>
    <scope>NUCLEOTIDE SEQUENCE [LARGE SCALE GENOMIC DNA]</scope>
    <source>
        <strain evidence="8 9">CBS 588.65</strain>
    </source>
</reference>
<dbReference type="InterPro" id="IPR016169">
    <property type="entry name" value="FAD-bd_PCMH_sub2"/>
</dbReference>
<evidence type="ECO:0000256" key="1">
    <source>
        <dbReference type="ARBA" id="ARBA00001974"/>
    </source>
</evidence>
<feature type="chain" id="PRO_5046735122" description="FAD-binding PCMH-type domain-containing protein" evidence="6">
    <location>
        <begin position="17"/>
        <end position="582"/>
    </location>
</feature>
<sequence>MRSFLLALILTSLAYAHPNQSDCRCRPHQSCWPSPKEWSALNRSVDGHLVAVRPIVDVCHHEIESEACHSVQALLSNSTWRAAQPGAVQWRNWESWPERDEYCYIETLDKPCGQGRISLYSTIATSAADIQESVRFAKRHNLRLAIKNSGHCFLGRSTAPESLQIQTSGMKDISFVEDFTPKGAPKGRSEGPAVTIKAGVALQELYAALGEKGRIAVAGASHTVGAAGGYVQGGGHSFLGPWKGMASDNALQFTVVTADGDLVIANDYQNRDLFWALRGGGGGTFGVVVDVTLRTFDEAPVIISSFDISTPVGHPAFWDAITEFHAYLPALSDAGGGGYYTISPDPPSSESNAAVSRLTLGIMFPNQTDVARVDQLFGPLLTKLKATSAVTTEYTSDPLPDIHTLISDILIPSNADTTGNIAIFGSRMYSRNLFENEPAKLTAVLRQIWTGPTGFTGHIVSGGAVANTHVDSALHPAWRECLLHLTIGRTWDPEASLEEQEAVRNNLTDVEVELLRSVEGSDRMGAYLNEANAYEKDFQLSFWGSNYNRLYEIKQKWDPTGLFITRSGVGSEDWDSEGLCRV</sequence>
<dbReference type="Pfam" id="PF01565">
    <property type="entry name" value="FAD_binding_4"/>
    <property type="match status" value="1"/>
</dbReference>
<dbReference type="Proteomes" id="UP001610334">
    <property type="component" value="Unassembled WGS sequence"/>
</dbReference>
<evidence type="ECO:0000313" key="8">
    <source>
        <dbReference type="EMBL" id="KAL2817770.1"/>
    </source>
</evidence>
<dbReference type="SUPFAM" id="SSF56176">
    <property type="entry name" value="FAD-binding/transporter-associated domain-like"/>
    <property type="match status" value="1"/>
</dbReference>
<evidence type="ECO:0000256" key="5">
    <source>
        <dbReference type="ARBA" id="ARBA00023002"/>
    </source>
</evidence>
<dbReference type="PROSITE" id="PS51387">
    <property type="entry name" value="FAD_PCMH"/>
    <property type="match status" value="1"/>
</dbReference>
<evidence type="ECO:0000256" key="2">
    <source>
        <dbReference type="ARBA" id="ARBA00005466"/>
    </source>
</evidence>
<organism evidence="8 9">
    <name type="scientific">Aspergillus granulosus</name>
    <dbReference type="NCBI Taxonomy" id="176169"/>
    <lineage>
        <taxon>Eukaryota</taxon>
        <taxon>Fungi</taxon>
        <taxon>Dikarya</taxon>
        <taxon>Ascomycota</taxon>
        <taxon>Pezizomycotina</taxon>
        <taxon>Eurotiomycetes</taxon>
        <taxon>Eurotiomycetidae</taxon>
        <taxon>Eurotiales</taxon>
        <taxon>Aspergillaceae</taxon>
        <taxon>Aspergillus</taxon>
        <taxon>Aspergillus subgen. Nidulantes</taxon>
    </lineage>
</organism>
<dbReference type="InterPro" id="IPR050416">
    <property type="entry name" value="FAD-linked_Oxidoreductase"/>
</dbReference>
<dbReference type="Pfam" id="PF08031">
    <property type="entry name" value="BBE"/>
    <property type="match status" value="1"/>
</dbReference>
<dbReference type="InterPro" id="IPR016166">
    <property type="entry name" value="FAD-bd_PCMH"/>
</dbReference>
<protein>
    <recommendedName>
        <fullName evidence="7">FAD-binding PCMH-type domain-containing protein</fullName>
    </recommendedName>
</protein>
<comment type="cofactor">
    <cofactor evidence="1">
        <name>FAD</name>
        <dbReference type="ChEBI" id="CHEBI:57692"/>
    </cofactor>
</comment>
<keyword evidence="4" id="KW-0274">FAD</keyword>
<dbReference type="InterPro" id="IPR012951">
    <property type="entry name" value="BBE"/>
</dbReference>
<comment type="similarity">
    <text evidence="2">Belongs to the oxygen-dependent FAD-linked oxidoreductase family.</text>
</comment>
<dbReference type="PANTHER" id="PTHR42973">
    <property type="entry name" value="BINDING OXIDOREDUCTASE, PUTATIVE (AFU_ORTHOLOGUE AFUA_1G17690)-RELATED"/>
    <property type="match status" value="1"/>
</dbReference>
<evidence type="ECO:0000256" key="6">
    <source>
        <dbReference type="SAM" id="SignalP"/>
    </source>
</evidence>
<dbReference type="Gene3D" id="3.30.465.10">
    <property type="match status" value="2"/>
</dbReference>
<keyword evidence="5" id="KW-0560">Oxidoreductase</keyword>
<dbReference type="InterPro" id="IPR006094">
    <property type="entry name" value="Oxid_FAD_bind_N"/>
</dbReference>
<dbReference type="PANTHER" id="PTHR42973:SF39">
    <property type="entry name" value="FAD-BINDING PCMH-TYPE DOMAIN-CONTAINING PROTEIN"/>
    <property type="match status" value="1"/>
</dbReference>
<feature type="domain" description="FAD-binding PCMH-type" evidence="7">
    <location>
        <begin position="112"/>
        <end position="298"/>
    </location>
</feature>
<accession>A0ABR4HQY0</accession>
<evidence type="ECO:0000256" key="4">
    <source>
        <dbReference type="ARBA" id="ARBA00022827"/>
    </source>
</evidence>
<name>A0ABR4HQY0_9EURO</name>
<keyword evidence="6" id="KW-0732">Signal</keyword>
<dbReference type="EMBL" id="JBFXLT010000016">
    <property type="protein sequence ID" value="KAL2817770.1"/>
    <property type="molecule type" value="Genomic_DNA"/>
</dbReference>
<comment type="caution">
    <text evidence="8">The sequence shown here is derived from an EMBL/GenBank/DDBJ whole genome shotgun (WGS) entry which is preliminary data.</text>
</comment>
<keyword evidence="3" id="KW-0285">Flavoprotein</keyword>
<evidence type="ECO:0000256" key="3">
    <source>
        <dbReference type="ARBA" id="ARBA00022630"/>
    </source>
</evidence>
<evidence type="ECO:0000259" key="7">
    <source>
        <dbReference type="PROSITE" id="PS51387"/>
    </source>
</evidence>
<gene>
    <name evidence="8" type="ORF">BJX63DRAFT_384826</name>
</gene>
<proteinExistence type="inferred from homology"/>
<keyword evidence="9" id="KW-1185">Reference proteome</keyword>
<dbReference type="InterPro" id="IPR036318">
    <property type="entry name" value="FAD-bd_PCMH-like_sf"/>
</dbReference>
<feature type="signal peptide" evidence="6">
    <location>
        <begin position="1"/>
        <end position="16"/>
    </location>
</feature>